<dbReference type="PANTHER" id="PTHR42850">
    <property type="entry name" value="METALLOPHOSPHOESTERASE"/>
    <property type="match status" value="1"/>
</dbReference>
<evidence type="ECO:0000313" key="2">
    <source>
        <dbReference type="EMBL" id="SEA30073.1"/>
    </source>
</evidence>
<dbReference type="GO" id="GO:0016791">
    <property type="term" value="F:phosphatase activity"/>
    <property type="evidence" value="ECO:0007669"/>
    <property type="project" value="TreeGrafter"/>
</dbReference>
<dbReference type="GO" id="GO:0005737">
    <property type="term" value="C:cytoplasm"/>
    <property type="evidence" value="ECO:0007669"/>
    <property type="project" value="TreeGrafter"/>
</dbReference>
<dbReference type="STRING" id="89524.SAMN05444370_10434"/>
<dbReference type="Gene3D" id="3.60.21.10">
    <property type="match status" value="1"/>
</dbReference>
<organism evidence="2 3">
    <name type="scientific">Rubrimonas cliftonensis</name>
    <dbReference type="NCBI Taxonomy" id="89524"/>
    <lineage>
        <taxon>Bacteria</taxon>
        <taxon>Pseudomonadati</taxon>
        <taxon>Pseudomonadota</taxon>
        <taxon>Alphaproteobacteria</taxon>
        <taxon>Rhodobacterales</taxon>
        <taxon>Paracoccaceae</taxon>
        <taxon>Rubrimonas</taxon>
    </lineage>
</organism>
<dbReference type="InterPro" id="IPR004843">
    <property type="entry name" value="Calcineurin-like_PHP"/>
</dbReference>
<reference evidence="2 3" key="1">
    <citation type="submission" date="2016-10" db="EMBL/GenBank/DDBJ databases">
        <authorList>
            <person name="de Groot N.N."/>
        </authorList>
    </citation>
    <scope>NUCLEOTIDE SEQUENCE [LARGE SCALE GENOMIC DNA]</scope>
    <source>
        <strain evidence="2 3">DSM 15345</strain>
    </source>
</reference>
<dbReference type="AlphaFoldDB" id="A0A1H4A1N2"/>
<name>A0A1H4A1N2_9RHOB</name>
<proteinExistence type="predicted"/>
<dbReference type="RefSeq" id="WP_093251775.1">
    <property type="nucleotide sequence ID" value="NZ_FNQM01000004.1"/>
</dbReference>
<dbReference type="InterPro" id="IPR050126">
    <property type="entry name" value="Ap4A_hydrolase"/>
</dbReference>
<dbReference type="OrthoDB" id="9807890at2"/>
<dbReference type="GO" id="GO:0008803">
    <property type="term" value="F:bis(5'-nucleosyl)-tetraphosphatase (symmetrical) activity"/>
    <property type="evidence" value="ECO:0007669"/>
    <property type="project" value="TreeGrafter"/>
</dbReference>
<dbReference type="EMBL" id="FNQM01000004">
    <property type="protein sequence ID" value="SEA30073.1"/>
    <property type="molecule type" value="Genomic_DNA"/>
</dbReference>
<accession>A0A1H4A1N2</accession>
<dbReference type="Pfam" id="PF00149">
    <property type="entry name" value="Metallophos"/>
    <property type="match status" value="1"/>
</dbReference>
<evidence type="ECO:0000259" key="1">
    <source>
        <dbReference type="Pfam" id="PF00149"/>
    </source>
</evidence>
<protein>
    <submittedName>
        <fullName evidence="2">Serine/threonine protein phosphatase 1</fullName>
    </submittedName>
</protein>
<dbReference type="SUPFAM" id="SSF56300">
    <property type="entry name" value="Metallo-dependent phosphatases"/>
    <property type="match status" value="1"/>
</dbReference>
<dbReference type="PANTHER" id="PTHR42850:SF4">
    <property type="entry name" value="ZINC-DEPENDENT ENDOPOLYPHOSPHATASE"/>
    <property type="match status" value="1"/>
</dbReference>
<dbReference type="InterPro" id="IPR029052">
    <property type="entry name" value="Metallo-depent_PP-like"/>
</dbReference>
<gene>
    <name evidence="2" type="ORF">SAMN05444370_10434</name>
</gene>
<keyword evidence="3" id="KW-1185">Reference proteome</keyword>
<evidence type="ECO:0000313" key="3">
    <source>
        <dbReference type="Proteomes" id="UP000198703"/>
    </source>
</evidence>
<dbReference type="GO" id="GO:0110154">
    <property type="term" value="P:RNA decapping"/>
    <property type="evidence" value="ECO:0007669"/>
    <property type="project" value="TreeGrafter"/>
</dbReference>
<feature type="domain" description="Calcineurin-like phosphoesterase" evidence="1">
    <location>
        <begin position="14"/>
        <end position="206"/>
    </location>
</feature>
<dbReference type="Proteomes" id="UP000198703">
    <property type="component" value="Unassembled WGS sequence"/>
</dbReference>
<sequence length="253" mass="27477">MPLLKDARGPEGLRLYAIGDVHGRLDLLRARHAAIATDLVRRPVRAFRVIHLGDYVDRGPDSAGVIAALIEFCRDGDGVCLAGNHDVWMLRFLAKPTAANSAWTDFGGVETLISYGVSPYARGMGLRPLKALGKDLRAALPPEHEAFLRGLRACERHGDYFFAHAGVRPGRALERQSLSDLTEIREPFLSEQGDFGAVVVHGHTVTPEPCVKPNRIGIDTKAYASGVLTCLVLEGAEKGWLTPEGYAPLMCEA</sequence>